<evidence type="ECO:0000313" key="2">
    <source>
        <dbReference type="Proteomes" id="UP001144280"/>
    </source>
</evidence>
<comment type="caution">
    <text evidence="1">The sequence shown here is derived from an EMBL/GenBank/DDBJ whole genome shotgun (WGS) entry which is preliminary data.</text>
</comment>
<keyword evidence="2" id="KW-1185">Reference proteome</keyword>
<reference evidence="1" key="1">
    <citation type="submission" date="2022-12" db="EMBL/GenBank/DDBJ databases">
        <title>New Phytohabitans aurantiacus sp. RD004123 nov., an actinomycete isolated from soil.</title>
        <authorList>
            <person name="Triningsih D.W."/>
            <person name="Harunari E."/>
            <person name="Igarashi Y."/>
        </authorList>
    </citation>
    <scope>NUCLEOTIDE SEQUENCE</scope>
    <source>
        <strain evidence="1">RD004123</strain>
    </source>
</reference>
<proteinExistence type="predicted"/>
<name>A0ABQ5R6E1_9ACTN</name>
<accession>A0ABQ5R6E1</accession>
<evidence type="ECO:0000313" key="1">
    <source>
        <dbReference type="EMBL" id="GLI01747.1"/>
    </source>
</evidence>
<dbReference type="Proteomes" id="UP001144280">
    <property type="component" value="Unassembled WGS sequence"/>
</dbReference>
<dbReference type="EMBL" id="BSDI01000049">
    <property type="protein sequence ID" value="GLI01747.1"/>
    <property type="molecule type" value="Genomic_DNA"/>
</dbReference>
<gene>
    <name evidence="1" type="ORF">Pa4123_70230</name>
</gene>
<sequence>MVDAIERLRTELGQRMLTLAAADPVLDRAVNLYADSIATILSELPTVDGRESTGGVDLAGLTWYARRFLTVDSDDEHAIAAGGHPARSLTVAAICRLADRLAAPAG</sequence>
<organism evidence="1 2">
    <name type="scientific">Phytohabitans aurantiacus</name>
    <dbReference type="NCBI Taxonomy" id="3016789"/>
    <lineage>
        <taxon>Bacteria</taxon>
        <taxon>Bacillati</taxon>
        <taxon>Actinomycetota</taxon>
        <taxon>Actinomycetes</taxon>
        <taxon>Micromonosporales</taxon>
        <taxon>Micromonosporaceae</taxon>
    </lineage>
</organism>
<protein>
    <submittedName>
        <fullName evidence="1">Uncharacterized protein</fullName>
    </submittedName>
</protein>